<feature type="domain" description="DUF4350" evidence="2">
    <location>
        <begin position="45"/>
        <end position="210"/>
    </location>
</feature>
<protein>
    <recommendedName>
        <fullName evidence="2">DUF4350 domain-containing protein</fullName>
    </recommendedName>
</protein>
<dbReference type="AlphaFoldDB" id="A0A7Y9DTZ5"/>
<feature type="region of interest" description="Disordered" evidence="1">
    <location>
        <begin position="309"/>
        <end position="334"/>
    </location>
</feature>
<dbReference type="Proteomes" id="UP000535890">
    <property type="component" value="Unassembled WGS sequence"/>
</dbReference>
<dbReference type="EMBL" id="JACCBN010000001">
    <property type="protein sequence ID" value="NYD35491.1"/>
    <property type="molecule type" value="Genomic_DNA"/>
</dbReference>
<sequence length="369" mass="37341">MTLLVRARRARGPLVTGVLVLLAAVVLAIAGARAGQGLLQPGGVDPAGSGALVTVLREQGVRVDVVTRPEDVVGAGGDTTVLVAFPGRLATTGRIALAHSGADVVLVAPDAATLEALTPGVRAAQAPPDLLTTGVVPPPACPLPAALAAGPLTLDGAVYEVTAPAVGCYAAEGVAPLAVSGRTVVIGSPTPFTNEALDRDGAAALTMTLLGAHPRVLWYLPDPGADGDASLADLVPRGWLWGTVMLLLAGGAAALWRGRRLGPVVAERLPVRVAAAETTRGRAALYRRIGARGRAAAVLRADARRRLAARRGLPPDAPTEALAPGVGKDLLDGADPTDDAALVRLADDLDELLGDAAQRSSTRTDRSAP</sequence>
<comment type="caution">
    <text evidence="3">The sequence shown here is derived from an EMBL/GenBank/DDBJ whole genome shotgun (WGS) entry which is preliminary data.</text>
</comment>
<dbReference type="Pfam" id="PF14258">
    <property type="entry name" value="DUF4350"/>
    <property type="match status" value="1"/>
</dbReference>
<gene>
    <name evidence="3" type="ORF">BJ983_001593</name>
</gene>
<evidence type="ECO:0000313" key="3">
    <source>
        <dbReference type="EMBL" id="NYD35491.1"/>
    </source>
</evidence>
<proteinExistence type="predicted"/>
<keyword evidence="4" id="KW-1185">Reference proteome</keyword>
<name>A0A7Y9DTZ5_9PSEU</name>
<reference evidence="3 4" key="1">
    <citation type="submission" date="2020-07" db="EMBL/GenBank/DDBJ databases">
        <title>Sequencing the genomes of 1000 actinobacteria strains.</title>
        <authorList>
            <person name="Klenk H.-P."/>
        </authorList>
    </citation>
    <scope>NUCLEOTIDE SEQUENCE [LARGE SCALE GENOMIC DNA]</scope>
    <source>
        <strain evidence="3 4">DSM 45772</strain>
    </source>
</reference>
<accession>A0A7Y9DTZ5</accession>
<dbReference type="InterPro" id="IPR025646">
    <property type="entry name" value="DUF4350"/>
</dbReference>
<evidence type="ECO:0000259" key="2">
    <source>
        <dbReference type="Pfam" id="PF14258"/>
    </source>
</evidence>
<evidence type="ECO:0000256" key="1">
    <source>
        <dbReference type="SAM" id="MobiDB-lite"/>
    </source>
</evidence>
<organism evidence="3 4">
    <name type="scientific">Actinomycetospora corticicola</name>
    <dbReference type="NCBI Taxonomy" id="663602"/>
    <lineage>
        <taxon>Bacteria</taxon>
        <taxon>Bacillati</taxon>
        <taxon>Actinomycetota</taxon>
        <taxon>Actinomycetes</taxon>
        <taxon>Pseudonocardiales</taxon>
        <taxon>Pseudonocardiaceae</taxon>
        <taxon>Actinomycetospora</taxon>
    </lineage>
</organism>
<evidence type="ECO:0000313" key="4">
    <source>
        <dbReference type="Proteomes" id="UP000535890"/>
    </source>
</evidence>
<dbReference type="RefSeq" id="WP_179793320.1">
    <property type="nucleotide sequence ID" value="NZ_BAABHP010000017.1"/>
</dbReference>